<dbReference type="Pfam" id="PF07883">
    <property type="entry name" value="Cupin_2"/>
    <property type="match status" value="1"/>
</dbReference>
<dbReference type="Gene3D" id="2.60.120.10">
    <property type="entry name" value="Jelly Rolls"/>
    <property type="match status" value="1"/>
</dbReference>
<evidence type="ECO:0000259" key="1">
    <source>
        <dbReference type="Pfam" id="PF07883"/>
    </source>
</evidence>
<name>A0ABQ8FQ31_9PEZI</name>
<evidence type="ECO:0000313" key="2">
    <source>
        <dbReference type="EMBL" id="KAH7010741.1"/>
    </source>
</evidence>
<dbReference type="EMBL" id="JAGTJR010000103">
    <property type="protein sequence ID" value="KAH7010741.1"/>
    <property type="molecule type" value="Genomic_DNA"/>
</dbReference>
<organism evidence="2 3">
    <name type="scientific">Macrophomina phaseolina</name>
    <dbReference type="NCBI Taxonomy" id="35725"/>
    <lineage>
        <taxon>Eukaryota</taxon>
        <taxon>Fungi</taxon>
        <taxon>Dikarya</taxon>
        <taxon>Ascomycota</taxon>
        <taxon>Pezizomycotina</taxon>
        <taxon>Dothideomycetes</taxon>
        <taxon>Dothideomycetes incertae sedis</taxon>
        <taxon>Botryosphaeriales</taxon>
        <taxon>Botryosphaeriaceae</taxon>
        <taxon>Macrophomina</taxon>
    </lineage>
</organism>
<accession>A0ABQ8FQ31</accession>
<evidence type="ECO:0000313" key="3">
    <source>
        <dbReference type="Proteomes" id="UP000774617"/>
    </source>
</evidence>
<gene>
    <name evidence="2" type="ORF">B0J12DRAFT_751381</name>
</gene>
<dbReference type="SUPFAM" id="SSF51182">
    <property type="entry name" value="RmlC-like cupins"/>
    <property type="match status" value="1"/>
</dbReference>
<dbReference type="InterPro" id="IPR013096">
    <property type="entry name" value="Cupin_2"/>
</dbReference>
<proteinExistence type="predicted"/>
<protein>
    <recommendedName>
        <fullName evidence="1">Cupin type-2 domain-containing protein</fullName>
    </recommendedName>
</protein>
<reference evidence="2 3" key="1">
    <citation type="journal article" date="2021" name="Nat. Commun.">
        <title>Genetic determinants of endophytism in the Arabidopsis root mycobiome.</title>
        <authorList>
            <person name="Mesny F."/>
            <person name="Miyauchi S."/>
            <person name="Thiergart T."/>
            <person name="Pickel B."/>
            <person name="Atanasova L."/>
            <person name="Karlsson M."/>
            <person name="Huettel B."/>
            <person name="Barry K.W."/>
            <person name="Haridas S."/>
            <person name="Chen C."/>
            <person name="Bauer D."/>
            <person name="Andreopoulos W."/>
            <person name="Pangilinan J."/>
            <person name="LaButti K."/>
            <person name="Riley R."/>
            <person name="Lipzen A."/>
            <person name="Clum A."/>
            <person name="Drula E."/>
            <person name="Henrissat B."/>
            <person name="Kohler A."/>
            <person name="Grigoriev I.V."/>
            <person name="Martin F.M."/>
            <person name="Hacquard S."/>
        </authorList>
    </citation>
    <scope>NUCLEOTIDE SEQUENCE [LARGE SCALE GENOMIC DNA]</scope>
    <source>
        <strain evidence="2 3">MPI-SDFR-AT-0080</strain>
    </source>
</reference>
<keyword evidence="3" id="KW-1185">Reference proteome</keyword>
<sequence length="180" mass="20157">MGYETIKTLSLGKGFWLDLKVDPEAPVDAVYKYAMDFTCDGGEDSVLFENPPHWHEHHTEHITILEGSALVTVEGKTSRVHSGDPECVVPATQVHSIKSIRGEKMVLRESPEPAGLYKAQFFHDFFSSGTYPGFWHALRAFYNGDTYIALPGNIKLLDKAFILVFGGIAKLFITPKKHFK</sequence>
<dbReference type="InterPro" id="IPR014710">
    <property type="entry name" value="RmlC-like_jellyroll"/>
</dbReference>
<comment type="caution">
    <text evidence="2">The sequence shown here is derived from an EMBL/GenBank/DDBJ whole genome shotgun (WGS) entry which is preliminary data.</text>
</comment>
<dbReference type="InterPro" id="IPR011051">
    <property type="entry name" value="RmlC_Cupin_sf"/>
</dbReference>
<dbReference type="Proteomes" id="UP000774617">
    <property type="component" value="Unassembled WGS sequence"/>
</dbReference>
<feature type="domain" description="Cupin type-2" evidence="1">
    <location>
        <begin position="50"/>
        <end position="103"/>
    </location>
</feature>